<keyword evidence="2" id="KW-0090">Biological rhythms</keyword>
<dbReference type="PANTHER" id="PTHR11008">
    <property type="entry name" value="PROTEIN TAKEOUT-LIKE PROTEIN"/>
    <property type="match status" value="1"/>
</dbReference>
<dbReference type="OrthoDB" id="8185598at2759"/>
<evidence type="ECO:0000313" key="5">
    <source>
        <dbReference type="Proteomes" id="UP000515204"/>
    </source>
</evidence>
<dbReference type="Gene3D" id="3.15.10.30">
    <property type="entry name" value="Haemolymph juvenile hormone binding protein"/>
    <property type="match status" value="1"/>
</dbReference>
<dbReference type="PROSITE" id="PS51257">
    <property type="entry name" value="PROKAR_LIPOPROTEIN"/>
    <property type="match status" value="1"/>
</dbReference>
<dbReference type="KEGG" id="dqu:106742724"/>
<feature type="chain" id="PRO_5027596236" evidence="4">
    <location>
        <begin position="23"/>
        <end position="268"/>
    </location>
</feature>
<keyword evidence="1 4" id="KW-0732">Signal</keyword>
<dbReference type="GO" id="GO:0007623">
    <property type="term" value="P:circadian rhythm"/>
    <property type="evidence" value="ECO:0007669"/>
    <property type="project" value="UniProtKB-ARBA"/>
</dbReference>
<gene>
    <name evidence="6" type="primary">LOC106742724</name>
</gene>
<dbReference type="InterPro" id="IPR010562">
    <property type="entry name" value="Haemolymph_juvenile_hormone-bd"/>
</dbReference>
<reference evidence="6" key="1">
    <citation type="submission" date="2025-08" db="UniProtKB">
        <authorList>
            <consortium name="RefSeq"/>
        </authorList>
    </citation>
    <scope>IDENTIFICATION</scope>
</reference>
<evidence type="ECO:0000256" key="1">
    <source>
        <dbReference type="ARBA" id="ARBA00022729"/>
    </source>
</evidence>
<dbReference type="GO" id="GO:0005615">
    <property type="term" value="C:extracellular space"/>
    <property type="evidence" value="ECO:0007669"/>
    <property type="project" value="TreeGrafter"/>
</dbReference>
<evidence type="ECO:0000313" key="6">
    <source>
        <dbReference type="RefSeq" id="XP_014471415.1"/>
    </source>
</evidence>
<dbReference type="FunFam" id="3.15.10.30:FF:000001">
    <property type="entry name" value="Takeout-like protein 1"/>
    <property type="match status" value="1"/>
</dbReference>
<evidence type="ECO:0000256" key="3">
    <source>
        <dbReference type="ARBA" id="ARBA00060902"/>
    </source>
</evidence>
<evidence type="ECO:0000256" key="4">
    <source>
        <dbReference type="SAM" id="SignalP"/>
    </source>
</evidence>
<proteinExistence type="inferred from homology"/>
<dbReference type="GeneID" id="106742724"/>
<protein>
    <submittedName>
        <fullName evidence="6">Protein takeout-like</fullName>
    </submittedName>
</protein>
<dbReference type="InterPro" id="IPR038606">
    <property type="entry name" value="To_sf"/>
</dbReference>
<dbReference type="Proteomes" id="UP000515204">
    <property type="component" value="Unplaced"/>
</dbReference>
<dbReference type="Pfam" id="PF06585">
    <property type="entry name" value="JHBP"/>
    <property type="match status" value="1"/>
</dbReference>
<sequence>MTRARVAFVLLLGFCSVVLMSCEEEQNATQPSSVLNEPDFATPEYIVPCSRKDPKIDSCFQNTLIHLRPYLVKGIPELELPPIEPLVIPEMKIENGQGPVRVRAIFTNITAIGPGNFSISKIRINMASYRIDIHISFPKIELQGNYDINGNILLFPIQSHGQFWALLGDVAAIARVQGVEEVKDGVRYLTIGKLLIDFKLGRIRFRVTDHLNGDNVIGQAMNQFLNQNAHEIVEELKPAASASIGKHFKDFLNIAFSKIPLKVWMHDT</sequence>
<feature type="signal peptide" evidence="4">
    <location>
        <begin position="1"/>
        <end position="22"/>
    </location>
</feature>
<dbReference type="PANTHER" id="PTHR11008:SF35">
    <property type="entry name" value="PROTEIN TAKEOUT-LIKE PROTEIN"/>
    <property type="match status" value="1"/>
</dbReference>
<organism evidence="5 6">
    <name type="scientific">Dinoponera quadriceps</name>
    <name type="common">South American ant</name>
    <dbReference type="NCBI Taxonomy" id="609295"/>
    <lineage>
        <taxon>Eukaryota</taxon>
        <taxon>Metazoa</taxon>
        <taxon>Ecdysozoa</taxon>
        <taxon>Arthropoda</taxon>
        <taxon>Hexapoda</taxon>
        <taxon>Insecta</taxon>
        <taxon>Pterygota</taxon>
        <taxon>Neoptera</taxon>
        <taxon>Endopterygota</taxon>
        <taxon>Hymenoptera</taxon>
        <taxon>Apocrita</taxon>
        <taxon>Aculeata</taxon>
        <taxon>Formicoidea</taxon>
        <taxon>Formicidae</taxon>
        <taxon>Ponerinae</taxon>
        <taxon>Ponerini</taxon>
        <taxon>Dinoponera</taxon>
    </lineage>
</organism>
<dbReference type="RefSeq" id="XP_014471415.1">
    <property type="nucleotide sequence ID" value="XM_014615929.1"/>
</dbReference>
<accession>A0A6P3WZC1</accession>
<comment type="similarity">
    <text evidence="3">Belongs to the TO family.</text>
</comment>
<keyword evidence="5" id="KW-1185">Reference proteome</keyword>
<name>A0A6P3WZC1_DINQU</name>
<evidence type="ECO:0000256" key="2">
    <source>
        <dbReference type="ARBA" id="ARBA00023108"/>
    </source>
</evidence>
<dbReference type="SMART" id="SM00700">
    <property type="entry name" value="JHBP"/>
    <property type="match status" value="1"/>
</dbReference>
<dbReference type="AlphaFoldDB" id="A0A6P3WZC1"/>